<comment type="caution">
    <text evidence="3">The sequence shown here is derived from an EMBL/GenBank/DDBJ whole genome shotgun (WGS) entry which is preliminary data.</text>
</comment>
<evidence type="ECO:0000313" key="4">
    <source>
        <dbReference type="Proteomes" id="UP000626982"/>
    </source>
</evidence>
<evidence type="ECO:0000256" key="2">
    <source>
        <dbReference type="RuleBase" id="RU363013"/>
    </source>
</evidence>
<comment type="pathway">
    <text evidence="2">Carbohydrate biosynthesis; gluconeogenesis.</text>
</comment>
<dbReference type="PANTHER" id="PTHR21139:SF2">
    <property type="entry name" value="TRIOSEPHOSPHATE ISOMERASE"/>
    <property type="match status" value="1"/>
</dbReference>
<comment type="pathway">
    <text evidence="2">Carbohydrate degradation; glycolysis; D-glyceraldehyde 3-phosphate from glycerone phosphate: step 1/1.</text>
</comment>
<dbReference type="InterPro" id="IPR035990">
    <property type="entry name" value="TIM_sf"/>
</dbReference>
<keyword evidence="2" id="KW-0963">Cytoplasm</keyword>
<proteinExistence type="inferred from homology"/>
<gene>
    <name evidence="3" type="ORF">GCM10010968_21720</name>
</gene>
<comment type="subcellular location">
    <subcellularLocation>
        <location evidence="2">Cytoplasm</location>
    </subcellularLocation>
</comment>
<organism evidence="3 4">
    <name type="scientific">Agrococcus terreus</name>
    <dbReference type="NCBI Taxonomy" id="574649"/>
    <lineage>
        <taxon>Bacteria</taxon>
        <taxon>Bacillati</taxon>
        <taxon>Actinomycetota</taxon>
        <taxon>Actinomycetes</taxon>
        <taxon>Micrococcales</taxon>
        <taxon>Microbacteriaceae</taxon>
        <taxon>Agrococcus</taxon>
    </lineage>
</organism>
<dbReference type="Gene3D" id="3.20.20.70">
    <property type="entry name" value="Aldolase class I"/>
    <property type="match status" value="1"/>
</dbReference>
<reference evidence="4" key="1">
    <citation type="journal article" date="2019" name="Int. J. Syst. Evol. Microbiol.">
        <title>The Global Catalogue of Microorganisms (GCM) 10K type strain sequencing project: providing services to taxonomists for standard genome sequencing and annotation.</title>
        <authorList>
            <consortium name="The Broad Institute Genomics Platform"/>
            <consortium name="The Broad Institute Genome Sequencing Center for Infectious Disease"/>
            <person name="Wu L."/>
            <person name="Ma J."/>
        </authorList>
    </citation>
    <scope>NUCLEOTIDE SEQUENCE [LARGE SCALE GENOMIC DNA]</scope>
    <source>
        <strain evidence="4">CGMCC 1.6960</strain>
    </source>
</reference>
<dbReference type="PANTHER" id="PTHR21139">
    <property type="entry name" value="TRIOSEPHOSPHATE ISOMERASE"/>
    <property type="match status" value="1"/>
</dbReference>
<dbReference type="PROSITE" id="PS51440">
    <property type="entry name" value="TIM_2"/>
    <property type="match status" value="1"/>
</dbReference>
<dbReference type="RefSeq" id="WP_188718330.1">
    <property type="nucleotide sequence ID" value="NZ_BAABBD010000003.1"/>
</dbReference>
<accession>A0ABQ2KLY2</accession>
<dbReference type="Proteomes" id="UP000626982">
    <property type="component" value="Unassembled WGS sequence"/>
</dbReference>
<dbReference type="SUPFAM" id="SSF51351">
    <property type="entry name" value="Triosephosphate isomerase (TIM)"/>
    <property type="match status" value="1"/>
</dbReference>
<comment type="catalytic activity">
    <reaction evidence="2">
        <text>D-glyceraldehyde 3-phosphate = dihydroxyacetone phosphate</text>
        <dbReference type="Rhea" id="RHEA:18585"/>
        <dbReference type="ChEBI" id="CHEBI:57642"/>
        <dbReference type="ChEBI" id="CHEBI:59776"/>
        <dbReference type="EC" id="5.3.1.1"/>
    </reaction>
</comment>
<protein>
    <recommendedName>
        <fullName evidence="2">Triosephosphate isomerase</fullName>
        <ecNumber evidence="2">5.3.1.1</ecNumber>
    </recommendedName>
</protein>
<keyword evidence="1 2" id="KW-0413">Isomerase</keyword>
<sequence>MRRLLIGSSLKMYFGRARQIEWTREVARICAAHPAVQEGLVEPFVIPTFPSIPDVAPIAAEGRMLVGAQDLHWEDAGAFTGEVSAPELVEHGVRLAEIGHAERRAMFGETDETVARKVAAAMRHGIAPVLCIGEVDEGAPDAAAAACIRQLEASLALAREAGSTGRLVVAYEPVWAIGAPAPAGDDHIRAVGGALRAHLADDPALDAQVIYGGSAGPGLLPRIADGVDGMFLGRFAHDPAAFGRILDEAHELAEASR</sequence>
<evidence type="ECO:0000256" key="1">
    <source>
        <dbReference type="ARBA" id="ARBA00023235"/>
    </source>
</evidence>
<dbReference type="Pfam" id="PF00121">
    <property type="entry name" value="TIM"/>
    <property type="match status" value="1"/>
</dbReference>
<name>A0ABQ2KLY2_9MICO</name>
<evidence type="ECO:0000313" key="3">
    <source>
        <dbReference type="EMBL" id="GGN87308.1"/>
    </source>
</evidence>
<dbReference type="EC" id="5.3.1.1" evidence="2"/>
<keyword evidence="4" id="KW-1185">Reference proteome</keyword>
<dbReference type="CDD" id="cd00311">
    <property type="entry name" value="TIM"/>
    <property type="match status" value="1"/>
</dbReference>
<dbReference type="InterPro" id="IPR013785">
    <property type="entry name" value="Aldolase_TIM"/>
</dbReference>
<dbReference type="InterPro" id="IPR000652">
    <property type="entry name" value="Triosephosphate_isomerase"/>
</dbReference>
<dbReference type="EMBL" id="BMLM01000002">
    <property type="protein sequence ID" value="GGN87308.1"/>
    <property type="molecule type" value="Genomic_DNA"/>
</dbReference>
<comment type="similarity">
    <text evidence="2">Belongs to the triosephosphate isomerase family.</text>
</comment>
<keyword evidence="2" id="KW-0324">Glycolysis</keyword>
<keyword evidence="2" id="KW-0312">Gluconeogenesis</keyword>
<comment type="subunit">
    <text evidence="2">Homodimer.</text>
</comment>
<dbReference type="GO" id="GO:0016853">
    <property type="term" value="F:isomerase activity"/>
    <property type="evidence" value="ECO:0007669"/>
    <property type="project" value="UniProtKB-KW"/>
</dbReference>